<feature type="transmembrane region" description="Helical" evidence="8">
    <location>
        <begin position="7"/>
        <end position="28"/>
    </location>
</feature>
<protein>
    <submittedName>
        <fullName evidence="9">Hemolysin III family protein</fullName>
    </submittedName>
</protein>
<proteinExistence type="inferred from homology"/>
<feature type="transmembrane region" description="Helical" evidence="8">
    <location>
        <begin position="101"/>
        <end position="124"/>
    </location>
</feature>
<organism evidence="9 10">
    <name type="scientific">Candidatus Termititenax persephonae</name>
    <dbReference type="NCBI Taxonomy" id="2218525"/>
    <lineage>
        <taxon>Bacteria</taxon>
        <taxon>Bacillati</taxon>
        <taxon>Candidatus Margulisiibacteriota</taxon>
        <taxon>Candidatus Termititenacia</taxon>
        <taxon>Candidatus Termititenacales</taxon>
        <taxon>Candidatus Termititenacaceae</taxon>
        <taxon>Candidatus Termititenax</taxon>
    </lineage>
</organism>
<comment type="similarity">
    <text evidence="2">Belongs to the UPF0073 (Hly-III) family.</text>
</comment>
<dbReference type="NCBIfam" id="TIGR01065">
    <property type="entry name" value="hlyIII"/>
    <property type="match status" value="1"/>
</dbReference>
<feature type="transmembrane region" description="Helical" evidence="8">
    <location>
        <begin position="74"/>
        <end position="95"/>
    </location>
</feature>
<evidence type="ECO:0000256" key="4">
    <source>
        <dbReference type="ARBA" id="ARBA00022692"/>
    </source>
</evidence>
<keyword evidence="7" id="KW-0479">Metal-binding</keyword>
<feature type="transmembrane region" description="Helical" evidence="8">
    <location>
        <begin position="187"/>
        <end position="208"/>
    </location>
</feature>
<dbReference type="EMBL" id="BGZO01000106">
    <property type="protein sequence ID" value="GBR77105.1"/>
    <property type="molecule type" value="Genomic_DNA"/>
</dbReference>
<feature type="transmembrane region" description="Helical" evidence="8">
    <location>
        <begin position="131"/>
        <end position="149"/>
    </location>
</feature>
<gene>
    <name evidence="9" type="ORF">NO2_1550</name>
</gene>
<comment type="subcellular location">
    <subcellularLocation>
        <location evidence="1">Cell membrane</location>
        <topology evidence="1">Multi-pass membrane protein</topology>
    </subcellularLocation>
</comment>
<keyword evidence="4 8" id="KW-0812">Transmembrane</keyword>
<reference evidence="9 10" key="1">
    <citation type="journal article" date="2019" name="ISME J.">
        <title>Genome analyses of uncultured TG2/ZB3 bacteria in 'Margulisbacteria' specifically attached to ectosymbiotic spirochetes of protists in the termite gut.</title>
        <authorList>
            <person name="Utami Y.D."/>
            <person name="Kuwahara H."/>
            <person name="Igai K."/>
            <person name="Murakami T."/>
            <person name="Sugaya K."/>
            <person name="Morikawa T."/>
            <person name="Nagura Y."/>
            <person name="Yuki M."/>
            <person name="Deevong P."/>
            <person name="Inoue T."/>
            <person name="Kihara K."/>
            <person name="Lo N."/>
            <person name="Yamada A."/>
            <person name="Ohkuma M."/>
            <person name="Hongoh Y."/>
        </authorList>
    </citation>
    <scope>NUCLEOTIDE SEQUENCE [LARGE SCALE GENOMIC DNA]</scope>
    <source>
        <strain evidence="9">NkOx7-02</strain>
    </source>
</reference>
<feature type="binding site" evidence="7">
    <location>
        <position position="58"/>
    </location>
    <ligand>
        <name>Zn(2+)</name>
        <dbReference type="ChEBI" id="CHEBI:29105"/>
    </ligand>
</feature>
<evidence type="ECO:0000256" key="1">
    <source>
        <dbReference type="ARBA" id="ARBA00004651"/>
    </source>
</evidence>
<evidence type="ECO:0000256" key="8">
    <source>
        <dbReference type="SAM" id="Phobius"/>
    </source>
</evidence>
<evidence type="ECO:0000256" key="5">
    <source>
        <dbReference type="ARBA" id="ARBA00022989"/>
    </source>
</evidence>
<keyword evidence="10" id="KW-1185">Reference proteome</keyword>
<feature type="binding site" evidence="7">
    <location>
        <position position="191"/>
    </location>
    <ligand>
        <name>Zn(2+)</name>
        <dbReference type="ChEBI" id="CHEBI:29105"/>
    </ligand>
</feature>
<evidence type="ECO:0000313" key="9">
    <source>
        <dbReference type="EMBL" id="GBR77105.1"/>
    </source>
</evidence>
<dbReference type="Pfam" id="PF03006">
    <property type="entry name" value="HlyIII"/>
    <property type="match status" value="1"/>
</dbReference>
<feature type="transmembrane region" description="Helical" evidence="8">
    <location>
        <begin position="34"/>
        <end position="53"/>
    </location>
</feature>
<comment type="caution">
    <text evidence="9">The sequence shown here is derived from an EMBL/GenBank/DDBJ whole genome shotgun (WGS) entry which is preliminary data.</text>
</comment>
<evidence type="ECO:0000256" key="7">
    <source>
        <dbReference type="PIRSR" id="PIRSR604254-1"/>
    </source>
</evidence>
<keyword evidence="6 8" id="KW-0472">Membrane</keyword>
<dbReference type="PANTHER" id="PTHR20855:SF3">
    <property type="entry name" value="LD03007P"/>
    <property type="match status" value="1"/>
</dbReference>
<evidence type="ECO:0000256" key="2">
    <source>
        <dbReference type="ARBA" id="ARBA00008488"/>
    </source>
</evidence>
<dbReference type="GO" id="GO:0140911">
    <property type="term" value="F:pore-forming activity"/>
    <property type="evidence" value="ECO:0007669"/>
    <property type="project" value="InterPro"/>
</dbReference>
<dbReference type="GO" id="GO:0005886">
    <property type="term" value="C:plasma membrane"/>
    <property type="evidence" value="ECO:0007669"/>
    <property type="project" value="UniProtKB-SubCell"/>
</dbReference>
<dbReference type="GO" id="GO:0046872">
    <property type="term" value="F:metal ion binding"/>
    <property type="evidence" value="ECO:0007669"/>
    <property type="project" value="UniProtKB-KW"/>
</dbReference>
<name>A0A388TIP7_9BACT</name>
<evidence type="ECO:0000256" key="6">
    <source>
        <dbReference type="ARBA" id="ARBA00023136"/>
    </source>
</evidence>
<evidence type="ECO:0000256" key="3">
    <source>
        <dbReference type="ARBA" id="ARBA00022475"/>
    </source>
</evidence>
<dbReference type="Proteomes" id="UP000275925">
    <property type="component" value="Unassembled WGS sequence"/>
</dbReference>
<dbReference type="PANTHER" id="PTHR20855">
    <property type="entry name" value="ADIPOR/PROGESTIN RECEPTOR-RELATED"/>
    <property type="match status" value="1"/>
</dbReference>
<dbReference type="AlphaFoldDB" id="A0A388TIP7"/>
<evidence type="ECO:0000313" key="10">
    <source>
        <dbReference type="Proteomes" id="UP000275925"/>
    </source>
</evidence>
<keyword evidence="7" id="KW-0862">Zinc</keyword>
<feature type="transmembrane region" description="Helical" evidence="8">
    <location>
        <begin position="155"/>
        <end position="175"/>
    </location>
</feature>
<dbReference type="InterPro" id="IPR004254">
    <property type="entry name" value="AdipoR/HlyIII-related"/>
</dbReference>
<keyword evidence="3" id="KW-1003">Cell membrane</keyword>
<feature type="binding site" evidence="7">
    <location>
        <position position="187"/>
    </location>
    <ligand>
        <name>Zn(2+)</name>
        <dbReference type="ChEBI" id="CHEBI:29105"/>
    </ligand>
</feature>
<keyword evidence="5 8" id="KW-1133">Transmembrane helix</keyword>
<dbReference type="InterPro" id="IPR005744">
    <property type="entry name" value="Hy-lIII"/>
</dbReference>
<accession>A0A388TIP7</accession>
<sequence>MGLKEPLNGLLHLFGAVLAIPATILLIVKSGGHALNIVAFSLYGFTLFMLYFWSTMYHWLPQNAGGKNQVFRKFDHLSIYALIAGTYTPFCLITLDGAWGWGLFGAVWGLAVAGIALQSVFINLPRWLTTTVYVLMGWLIVVAIKPLLVSLDARALPFLIGGGVVYSVGGVVYTLKKPNLGKYFGFHELWHIMVLAGSVLHFLAMLLYV</sequence>